<evidence type="ECO:0000256" key="1">
    <source>
        <dbReference type="ARBA" id="ARBA00001917"/>
    </source>
</evidence>
<evidence type="ECO:0000259" key="6">
    <source>
        <dbReference type="Pfam" id="PF01207"/>
    </source>
</evidence>
<dbReference type="Gene3D" id="3.20.20.70">
    <property type="entry name" value="Aldolase class I"/>
    <property type="match status" value="1"/>
</dbReference>
<dbReference type="eggNOG" id="KOG2334">
    <property type="taxonomic scope" value="Eukaryota"/>
</dbReference>
<dbReference type="Proteomes" id="UP000015104">
    <property type="component" value="Unassembled WGS sequence"/>
</dbReference>
<dbReference type="SUPFAM" id="SSF51395">
    <property type="entry name" value="FMN-linked oxidoreductases"/>
    <property type="match status" value="1"/>
</dbReference>
<keyword evidence="2" id="KW-0285">Flavoprotein</keyword>
<dbReference type="CDD" id="cd02801">
    <property type="entry name" value="DUS_like_FMN"/>
    <property type="match status" value="1"/>
</dbReference>
<organism evidence="7 8">
    <name type="scientific">Tetranychus urticae</name>
    <name type="common">Two-spotted spider mite</name>
    <dbReference type="NCBI Taxonomy" id="32264"/>
    <lineage>
        <taxon>Eukaryota</taxon>
        <taxon>Metazoa</taxon>
        <taxon>Ecdysozoa</taxon>
        <taxon>Arthropoda</taxon>
        <taxon>Chelicerata</taxon>
        <taxon>Arachnida</taxon>
        <taxon>Acari</taxon>
        <taxon>Acariformes</taxon>
        <taxon>Trombidiformes</taxon>
        <taxon>Prostigmata</taxon>
        <taxon>Eleutherengona</taxon>
        <taxon>Raphignathae</taxon>
        <taxon>Tetranychoidea</taxon>
        <taxon>Tetranychidae</taxon>
        <taxon>Tetranychus</taxon>
    </lineage>
</organism>
<keyword evidence="5" id="KW-0560">Oxidoreductase</keyword>
<dbReference type="HOGENOM" id="CLU_013299_3_0_1"/>
<protein>
    <recommendedName>
        <fullName evidence="6">DUS-like FMN-binding domain-containing protein</fullName>
    </recommendedName>
</protein>
<dbReference type="InterPro" id="IPR052582">
    <property type="entry name" value="tRNA-DUS-like"/>
</dbReference>
<evidence type="ECO:0000256" key="2">
    <source>
        <dbReference type="ARBA" id="ARBA00022630"/>
    </source>
</evidence>
<sequence>MVRINTLPMRLLALEYGADLVYSEEIVDHKLIKCRRIINEKLGTVDFFDTEDKVAFQTCSAEKDKVILQIGTADPGRALKAAKLFEQDVSGIDVNMGCPKGFSLKGGMGAALLTNPELVYEILSTLTNNLSVPVTCKIRCLPSLEKTLELVKIIQSTGVSAVAVHGRTKDERTQHKNRNDYIREISRYLTIPVIANGGSGEINCYEDIEKFRRETEASSVMIARSPESNCSIFRKDGLLPLEEVIVDYLKYSIKCDSGLHNVKYCVQRMMGSYQATTRGQACIRANSVRDICNLYNLADYYDSFYEDSNPDRFLDNL</sequence>
<dbReference type="STRING" id="32264.T1K9A9"/>
<dbReference type="PANTHER" id="PTHR45936:SF1">
    <property type="entry name" value="TRNA-DIHYDROURIDINE(20) SYNTHASE [NAD(P)+]-LIKE"/>
    <property type="match status" value="1"/>
</dbReference>
<evidence type="ECO:0000313" key="8">
    <source>
        <dbReference type="Proteomes" id="UP000015104"/>
    </source>
</evidence>
<dbReference type="InterPro" id="IPR035587">
    <property type="entry name" value="DUS-like_FMN-bd"/>
</dbReference>
<dbReference type="InterPro" id="IPR013785">
    <property type="entry name" value="Aldolase_TIM"/>
</dbReference>
<reference evidence="8" key="1">
    <citation type="submission" date="2011-08" db="EMBL/GenBank/DDBJ databases">
        <authorList>
            <person name="Rombauts S."/>
        </authorList>
    </citation>
    <scope>NUCLEOTIDE SEQUENCE</scope>
    <source>
        <strain evidence="8">London</strain>
    </source>
</reference>
<proteinExistence type="predicted"/>
<keyword evidence="8" id="KW-1185">Reference proteome</keyword>
<evidence type="ECO:0000256" key="4">
    <source>
        <dbReference type="ARBA" id="ARBA00022694"/>
    </source>
</evidence>
<dbReference type="Pfam" id="PF01207">
    <property type="entry name" value="Dus"/>
    <property type="match status" value="1"/>
</dbReference>
<reference evidence="7" key="2">
    <citation type="submission" date="2015-06" db="UniProtKB">
        <authorList>
            <consortium name="EnsemblMetazoa"/>
        </authorList>
    </citation>
    <scope>IDENTIFICATION</scope>
</reference>
<comment type="cofactor">
    <cofactor evidence="1">
        <name>FMN</name>
        <dbReference type="ChEBI" id="CHEBI:58210"/>
    </cofactor>
</comment>
<accession>T1K9A9</accession>
<dbReference type="PROSITE" id="PS01136">
    <property type="entry name" value="UPF0034"/>
    <property type="match status" value="1"/>
</dbReference>
<name>T1K9A9_TETUR</name>
<dbReference type="AlphaFoldDB" id="T1K9A9"/>
<keyword evidence="3" id="KW-0288">FMN</keyword>
<dbReference type="InterPro" id="IPR018517">
    <property type="entry name" value="tRNA_hU_synthase_CS"/>
</dbReference>
<evidence type="ECO:0000256" key="5">
    <source>
        <dbReference type="ARBA" id="ARBA00023002"/>
    </source>
</evidence>
<dbReference type="GO" id="GO:0050660">
    <property type="term" value="F:flavin adenine dinucleotide binding"/>
    <property type="evidence" value="ECO:0007669"/>
    <property type="project" value="InterPro"/>
</dbReference>
<evidence type="ECO:0000313" key="7">
    <source>
        <dbReference type="EnsemblMetazoa" id="tetur07g04280.1"/>
    </source>
</evidence>
<keyword evidence="4" id="KW-0819">tRNA processing</keyword>
<feature type="domain" description="DUS-like FMN-binding" evidence="6">
    <location>
        <begin position="1"/>
        <end position="235"/>
    </location>
</feature>
<dbReference type="GO" id="GO:0005737">
    <property type="term" value="C:cytoplasm"/>
    <property type="evidence" value="ECO:0007669"/>
    <property type="project" value="TreeGrafter"/>
</dbReference>
<dbReference type="EnsemblMetazoa" id="tetur07g04280.1">
    <property type="protein sequence ID" value="tetur07g04280.1"/>
    <property type="gene ID" value="tetur07g04280"/>
</dbReference>
<dbReference type="PANTHER" id="PTHR45936">
    <property type="entry name" value="TRNA-DIHYDROURIDINE(20) SYNTHASE [NAD(P)+]-LIKE"/>
    <property type="match status" value="1"/>
</dbReference>
<dbReference type="GO" id="GO:0017150">
    <property type="term" value="F:tRNA dihydrouridine synthase activity"/>
    <property type="evidence" value="ECO:0007669"/>
    <property type="project" value="InterPro"/>
</dbReference>
<dbReference type="EMBL" id="CAEY01001890">
    <property type="status" value="NOT_ANNOTATED_CDS"/>
    <property type="molecule type" value="Genomic_DNA"/>
</dbReference>
<evidence type="ECO:0000256" key="3">
    <source>
        <dbReference type="ARBA" id="ARBA00022643"/>
    </source>
</evidence>